<evidence type="ECO:0000313" key="2">
    <source>
        <dbReference type="EMBL" id="MFC6331588.1"/>
    </source>
</evidence>
<dbReference type="Proteomes" id="UP001596233">
    <property type="component" value="Unassembled WGS sequence"/>
</dbReference>
<dbReference type="Pfam" id="PF08447">
    <property type="entry name" value="PAS_3"/>
    <property type="match status" value="1"/>
</dbReference>
<dbReference type="CDD" id="cd00130">
    <property type="entry name" value="PAS"/>
    <property type="match status" value="1"/>
</dbReference>
<protein>
    <submittedName>
        <fullName evidence="2">PAS domain-containing protein</fullName>
    </submittedName>
</protein>
<dbReference type="Gene3D" id="3.30.450.20">
    <property type="entry name" value="PAS domain"/>
    <property type="match status" value="1"/>
</dbReference>
<dbReference type="RefSeq" id="WP_379230986.1">
    <property type="nucleotide sequence ID" value="NZ_JBHSTE010000001.1"/>
</dbReference>
<dbReference type="InterPro" id="IPR013655">
    <property type="entry name" value="PAS_fold_3"/>
</dbReference>
<evidence type="ECO:0000259" key="1">
    <source>
        <dbReference type="PROSITE" id="PS50112"/>
    </source>
</evidence>
<organism evidence="2 3">
    <name type="scientific">Paenibacillus septentrionalis</name>
    <dbReference type="NCBI Taxonomy" id="429342"/>
    <lineage>
        <taxon>Bacteria</taxon>
        <taxon>Bacillati</taxon>
        <taxon>Bacillota</taxon>
        <taxon>Bacilli</taxon>
        <taxon>Bacillales</taxon>
        <taxon>Paenibacillaceae</taxon>
        <taxon>Paenibacillus</taxon>
    </lineage>
</organism>
<accession>A0ABW1UZL6</accession>
<dbReference type="InterPro" id="IPR035965">
    <property type="entry name" value="PAS-like_dom_sf"/>
</dbReference>
<dbReference type="SUPFAM" id="SSF55785">
    <property type="entry name" value="PYP-like sensor domain (PAS domain)"/>
    <property type="match status" value="1"/>
</dbReference>
<dbReference type="NCBIfam" id="TIGR00229">
    <property type="entry name" value="sensory_box"/>
    <property type="match status" value="1"/>
</dbReference>
<dbReference type="PROSITE" id="PS50112">
    <property type="entry name" value="PAS"/>
    <property type="match status" value="1"/>
</dbReference>
<reference evidence="3" key="1">
    <citation type="journal article" date="2019" name="Int. J. Syst. Evol. Microbiol.">
        <title>The Global Catalogue of Microorganisms (GCM) 10K type strain sequencing project: providing services to taxonomists for standard genome sequencing and annotation.</title>
        <authorList>
            <consortium name="The Broad Institute Genomics Platform"/>
            <consortium name="The Broad Institute Genome Sequencing Center for Infectious Disease"/>
            <person name="Wu L."/>
            <person name="Ma J."/>
        </authorList>
    </citation>
    <scope>NUCLEOTIDE SEQUENCE [LARGE SCALE GENOMIC DNA]</scope>
    <source>
        <strain evidence="3">PCU 280</strain>
    </source>
</reference>
<comment type="caution">
    <text evidence="2">The sequence shown here is derived from an EMBL/GenBank/DDBJ whole genome shotgun (WGS) entry which is preliminary data.</text>
</comment>
<gene>
    <name evidence="2" type="ORF">ACFP56_03060</name>
</gene>
<dbReference type="EMBL" id="JBHSTE010000001">
    <property type="protein sequence ID" value="MFC6331588.1"/>
    <property type="molecule type" value="Genomic_DNA"/>
</dbReference>
<proteinExistence type="predicted"/>
<evidence type="ECO:0000313" key="3">
    <source>
        <dbReference type="Proteomes" id="UP001596233"/>
    </source>
</evidence>
<feature type="domain" description="PAS" evidence="1">
    <location>
        <begin position="58"/>
        <end position="110"/>
    </location>
</feature>
<sequence>MSKETKVTYEYLKRMNVEQSDAVIKVDLNKIIRKMLTNYADLLMADRFYNKYVLLCCLDMNGEFIYLCPNHSKVIGFAAEELIGKKGYDMIHPDDVKRVNHFIVEVLSSKQPKEITYRIKHKQGGYVTVQSVCMPYLVEDRAAAIICFSNNL</sequence>
<dbReference type="InterPro" id="IPR000014">
    <property type="entry name" value="PAS"/>
</dbReference>
<keyword evidence="3" id="KW-1185">Reference proteome</keyword>
<name>A0ABW1UZL6_9BACL</name>